<organism evidence="3 5">
    <name type="scientific">Bifidobacterium longum subsp. longum</name>
    <dbReference type="NCBI Taxonomy" id="1679"/>
    <lineage>
        <taxon>Bacteria</taxon>
        <taxon>Bacillati</taxon>
        <taxon>Actinomycetota</taxon>
        <taxon>Actinomycetes</taxon>
        <taxon>Bifidobacteriales</taxon>
        <taxon>Bifidobacteriaceae</taxon>
        <taxon>Bifidobacterium</taxon>
    </lineage>
</organism>
<reference evidence="3" key="2">
    <citation type="submission" date="2019-02" db="EMBL/GenBank/DDBJ databases">
        <authorList>
            <person name="Odamaki T."/>
        </authorList>
    </citation>
    <scope>NUCLEOTIDE SEQUENCE</scope>
    <source>
        <strain evidence="2">MCC10102</strain>
        <strain evidence="3">MCC10119</strain>
    </source>
</reference>
<dbReference type="EMBL" id="SHSV01000018">
    <property type="protein sequence ID" value="TCF45898.1"/>
    <property type="molecule type" value="Genomic_DNA"/>
</dbReference>
<accession>A0A4R0VRF2</accession>
<comment type="caution">
    <text evidence="3">The sequence shown here is derived from an EMBL/GenBank/DDBJ whole genome shotgun (WGS) entry which is preliminary data.</text>
</comment>
<sequence>MSDTMFVSGIQENGKNVEDNQPKRGMIGDCDCGCSTSVAQTEEDFALYRKAVERLHDDDGTRLTGEEVFGAGYTPVDDGYKPEFE</sequence>
<dbReference type="Proteomes" id="UP000292692">
    <property type="component" value="Unassembled WGS sequence"/>
</dbReference>
<feature type="compositionally biased region" description="Polar residues" evidence="1">
    <location>
        <begin position="1"/>
        <end position="14"/>
    </location>
</feature>
<gene>
    <name evidence="2" type="ORF">MCC10102_1028</name>
    <name evidence="3" type="ORF">MCC10119_0772</name>
</gene>
<evidence type="ECO:0000313" key="3">
    <source>
        <dbReference type="EMBL" id="TCF71430.1"/>
    </source>
</evidence>
<evidence type="ECO:0000256" key="1">
    <source>
        <dbReference type="SAM" id="MobiDB-lite"/>
    </source>
</evidence>
<proteinExistence type="predicted"/>
<dbReference type="AlphaFoldDB" id="A0A4R0VRF2"/>
<evidence type="ECO:0000313" key="2">
    <source>
        <dbReference type="EMBL" id="TCF45898.1"/>
    </source>
</evidence>
<dbReference type="RefSeq" id="WP_226829944.1">
    <property type="nucleotide sequence ID" value="NZ_CP062949.1"/>
</dbReference>
<dbReference type="Proteomes" id="UP000292729">
    <property type="component" value="Unassembled WGS sequence"/>
</dbReference>
<evidence type="ECO:0000313" key="4">
    <source>
        <dbReference type="Proteomes" id="UP000292692"/>
    </source>
</evidence>
<protein>
    <submittedName>
        <fullName evidence="3">Uncharacterized protein</fullName>
    </submittedName>
</protein>
<evidence type="ECO:0000313" key="5">
    <source>
        <dbReference type="Proteomes" id="UP000292729"/>
    </source>
</evidence>
<name>A0A4R0VRF2_BIFLL</name>
<feature type="region of interest" description="Disordered" evidence="1">
    <location>
        <begin position="1"/>
        <end position="22"/>
    </location>
</feature>
<dbReference type="EMBL" id="SHTI01000013">
    <property type="protein sequence ID" value="TCF71430.1"/>
    <property type="molecule type" value="Genomic_DNA"/>
</dbReference>
<reference evidence="4 5" key="1">
    <citation type="journal article" date="2018" name="Sci. Rep.">
        <title>Genomic diversity and distribution of Bifidobacterium longum subsp. longum across the human lifespan.</title>
        <authorList>
            <person name="Odamaki T."/>
            <person name="Bottacini F."/>
            <person name="Kato K."/>
            <person name="Mitsuyama E."/>
            <person name="Yoshida K."/>
            <person name="Horigome A."/>
            <person name="Xiao J.Z."/>
            <person name="van Sinderen D."/>
        </authorList>
    </citation>
    <scope>NUCLEOTIDE SEQUENCE [LARGE SCALE GENOMIC DNA]</scope>
    <source>
        <strain evidence="2 4">MCC10102</strain>
        <strain evidence="3 5">MCC10119</strain>
    </source>
</reference>